<evidence type="ECO:0000313" key="2">
    <source>
        <dbReference type="Proteomes" id="UP000886885"/>
    </source>
</evidence>
<dbReference type="Proteomes" id="UP000886885">
    <property type="component" value="Chromosome 16A"/>
</dbReference>
<accession>A0A8X8C850</accession>
<reference evidence="1" key="1">
    <citation type="journal article" date="2020" name="bioRxiv">
        <title>Hybrid origin of Populus tomentosa Carr. identified through genome sequencing and phylogenomic analysis.</title>
        <authorList>
            <person name="An X."/>
            <person name="Gao K."/>
            <person name="Chen Z."/>
            <person name="Li J."/>
            <person name="Yang X."/>
            <person name="Yang X."/>
            <person name="Zhou J."/>
            <person name="Guo T."/>
            <person name="Zhao T."/>
            <person name="Huang S."/>
            <person name="Miao D."/>
            <person name="Khan W.U."/>
            <person name="Rao P."/>
            <person name="Ye M."/>
            <person name="Lei B."/>
            <person name="Liao W."/>
            <person name="Wang J."/>
            <person name="Ji L."/>
            <person name="Li Y."/>
            <person name="Guo B."/>
            <person name="Mustafa N.S."/>
            <person name="Li S."/>
            <person name="Yun Q."/>
            <person name="Keller S.R."/>
            <person name="Mao J."/>
            <person name="Zhang R."/>
            <person name="Strauss S.H."/>
        </authorList>
    </citation>
    <scope>NUCLEOTIDE SEQUENCE</scope>
    <source>
        <strain evidence="1">GM15</strain>
        <tissue evidence="1">Leaf</tissue>
    </source>
</reference>
<name>A0A8X8C850_POPTO</name>
<protein>
    <submittedName>
        <fullName evidence="1">Uncharacterized protein</fullName>
    </submittedName>
</protein>
<dbReference type="EMBL" id="JAAWWB010000031">
    <property type="protein sequence ID" value="KAG6744680.1"/>
    <property type="molecule type" value="Genomic_DNA"/>
</dbReference>
<organism evidence="1 2">
    <name type="scientific">Populus tomentosa</name>
    <name type="common">Chinese white poplar</name>
    <dbReference type="NCBI Taxonomy" id="118781"/>
    <lineage>
        <taxon>Eukaryota</taxon>
        <taxon>Viridiplantae</taxon>
        <taxon>Streptophyta</taxon>
        <taxon>Embryophyta</taxon>
        <taxon>Tracheophyta</taxon>
        <taxon>Spermatophyta</taxon>
        <taxon>Magnoliopsida</taxon>
        <taxon>eudicotyledons</taxon>
        <taxon>Gunneridae</taxon>
        <taxon>Pentapetalae</taxon>
        <taxon>rosids</taxon>
        <taxon>fabids</taxon>
        <taxon>Malpighiales</taxon>
        <taxon>Salicaceae</taxon>
        <taxon>Saliceae</taxon>
        <taxon>Populus</taxon>
    </lineage>
</organism>
<keyword evidence="2" id="KW-1185">Reference proteome</keyword>
<comment type="caution">
    <text evidence="1">The sequence shown here is derived from an EMBL/GenBank/DDBJ whole genome shotgun (WGS) entry which is preliminary data.</text>
</comment>
<dbReference type="AlphaFoldDB" id="A0A8X8C850"/>
<gene>
    <name evidence="1" type="ORF">POTOM_051317</name>
</gene>
<sequence length="81" mass="8885">MDVRVINESGSTDHQISLPATLSSIFEPTEPLVKEKKKVNPKEKAADQLLSLRDINIWSFARKTLSKGASSKQSRTSGSSL</sequence>
<proteinExistence type="predicted"/>
<evidence type="ECO:0000313" key="1">
    <source>
        <dbReference type="EMBL" id="KAG6744680.1"/>
    </source>
</evidence>